<organism evidence="2 3">
    <name type="scientific">Astrephomene gubernaculifera</name>
    <dbReference type="NCBI Taxonomy" id="47775"/>
    <lineage>
        <taxon>Eukaryota</taxon>
        <taxon>Viridiplantae</taxon>
        <taxon>Chlorophyta</taxon>
        <taxon>core chlorophytes</taxon>
        <taxon>Chlorophyceae</taxon>
        <taxon>CS clade</taxon>
        <taxon>Chlamydomonadales</taxon>
        <taxon>Astrephomenaceae</taxon>
        <taxon>Astrephomene</taxon>
    </lineage>
</organism>
<feature type="region of interest" description="Disordered" evidence="1">
    <location>
        <begin position="429"/>
        <end position="494"/>
    </location>
</feature>
<protein>
    <submittedName>
        <fullName evidence="2">Uncharacterized protein</fullName>
    </submittedName>
</protein>
<accession>A0AAD3DNS3</accession>
<comment type="caution">
    <text evidence="2">The sequence shown here is derived from an EMBL/GenBank/DDBJ whole genome shotgun (WGS) entry which is preliminary data.</text>
</comment>
<feature type="compositionally biased region" description="Polar residues" evidence="1">
    <location>
        <begin position="313"/>
        <end position="327"/>
    </location>
</feature>
<sequence>MFKILQSHEERDPKAVLKQQSKRAQKRLQNKEARSEGARGNEPAQSVAKTGNDRRLAVLENGDPSEQLANLTDLAQDVLLSGDPDPGLLEDIGSQIAAIQRLQLHAGSGSSGTGEHARSRAQGLDSANLSPFGFPPGPGPGRGASSPRPGSCGQAPSSYVPPAPLPFSHLARMHSGSSCGEAGSSDAHAGSSSSSHARGPPQSPSAQGASRSPFSTPIRSGASGPMDSQGDFPRLPTPSPPLPPHPASRGPYPGASGGSRPRGKMAAAALSRGGSGVKVLRTAHSNPFPHGYDSSNSHHGNGFLRGCYPGSSTNNSSAHDNNRSLGSANGHANGHYNTNGTPPHHHPSHEYDNFDLSYDDEPLPNLDLLCDLLDDGACLREDPLAQGDCCLEGPGPDTRAVNRRMLAAQQRLISAQEGGGPVRGVTQEQMSEMMKRAHSRQQRASTAAAAAGGEGGSGGGGRGAGGAGSSSDEDEEDDEDEEGPYQSCPEEGPVTWRHTVESMKRNGWVLVTDTVGKHYKYRRVLPNNQVQTQTVPCSSSDKLRGVRNLQAALARKDEEANAVVRAWRKAQRQQRKEAAAAAAAAAAQED</sequence>
<feature type="compositionally biased region" description="Basic and acidic residues" evidence="1">
    <location>
        <begin position="29"/>
        <end position="39"/>
    </location>
</feature>
<feature type="region of interest" description="Disordered" evidence="1">
    <location>
        <begin position="106"/>
        <end position="273"/>
    </location>
</feature>
<feature type="compositionally biased region" description="Basic and acidic residues" evidence="1">
    <location>
        <begin position="1"/>
        <end position="15"/>
    </location>
</feature>
<dbReference type="Proteomes" id="UP001054857">
    <property type="component" value="Unassembled WGS sequence"/>
</dbReference>
<evidence type="ECO:0000313" key="2">
    <source>
        <dbReference type="EMBL" id="GFR45281.1"/>
    </source>
</evidence>
<keyword evidence="3" id="KW-1185">Reference proteome</keyword>
<feature type="compositionally biased region" description="Gly residues" evidence="1">
    <location>
        <begin position="452"/>
        <end position="468"/>
    </location>
</feature>
<name>A0AAD3DNS3_9CHLO</name>
<feature type="compositionally biased region" description="Polar residues" evidence="1">
    <location>
        <begin position="204"/>
        <end position="218"/>
    </location>
</feature>
<feature type="compositionally biased region" description="Pro residues" evidence="1">
    <location>
        <begin position="235"/>
        <end position="246"/>
    </location>
</feature>
<reference evidence="2 3" key="1">
    <citation type="journal article" date="2021" name="Sci. Rep.">
        <title>Genome sequencing of the multicellular alga Astrephomene provides insights into convergent evolution of germ-soma differentiation.</title>
        <authorList>
            <person name="Yamashita S."/>
            <person name="Yamamoto K."/>
            <person name="Matsuzaki R."/>
            <person name="Suzuki S."/>
            <person name="Yamaguchi H."/>
            <person name="Hirooka S."/>
            <person name="Minakuchi Y."/>
            <person name="Miyagishima S."/>
            <person name="Kawachi M."/>
            <person name="Toyoda A."/>
            <person name="Nozaki H."/>
        </authorList>
    </citation>
    <scope>NUCLEOTIDE SEQUENCE [LARGE SCALE GENOMIC DNA]</scope>
    <source>
        <strain evidence="2 3">NIES-4017</strain>
    </source>
</reference>
<feature type="compositionally biased region" description="Low complexity" evidence="1">
    <location>
        <begin position="143"/>
        <end position="153"/>
    </location>
</feature>
<gene>
    <name evidence="2" type="ORF">Agub_g6389</name>
</gene>
<feature type="region of interest" description="Disordered" evidence="1">
    <location>
        <begin position="1"/>
        <end position="53"/>
    </location>
</feature>
<dbReference type="AlphaFoldDB" id="A0AAD3DNS3"/>
<dbReference type="EMBL" id="BMAR01000009">
    <property type="protein sequence ID" value="GFR45281.1"/>
    <property type="molecule type" value="Genomic_DNA"/>
</dbReference>
<feature type="compositionally biased region" description="Acidic residues" evidence="1">
    <location>
        <begin position="471"/>
        <end position="483"/>
    </location>
</feature>
<feature type="compositionally biased region" description="Low complexity" evidence="1">
    <location>
        <begin position="182"/>
        <end position="197"/>
    </location>
</feature>
<proteinExistence type="predicted"/>
<evidence type="ECO:0000256" key="1">
    <source>
        <dbReference type="SAM" id="MobiDB-lite"/>
    </source>
</evidence>
<evidence type="ECO:0000313" key="3">
    <source>
        <dbReference type="Proteomes" id="UP001054857"/>
    </source>
</evidence>
<feature type="region of interest" description="Disordered" evidence="1">
    <location>
        <begin position="313"/>
        <end position="356"/>
    </location>
</feature>